<evidence type="ECO:0000313" key="2">
    <source>
        <dbReference type="Proteomes" id="UP000295444"/>
    </source>
</evidence>
<dbReference type="RefSeq" id="WP_133854443.1">
    <property type="nucleotide sequence ID" value="NZ_SNXZ01000015.1"/>
</dbReference>
<accession>A0A4R6RQK1</accession>
<gene>
    <name evidence="1" type="ORF">EV186_1158</name>
</gene>
<protein>
    <recommendedName>
        <fullName evidence="3">SnoaL-like protein</fullName>
    </recommendedName>
</protein>
<dbReference type="OrthoDB" id="3870905at2"/>
<sequence length="140" mass="15692">MNAPATPLRDGTRVAVANLIHFLETGAAPEGLFAPDVFADLSLPHWRLQTATAGQIVAVRAEQHPFPGRVRVERVEPTEHGFTIEFEERWTHEGQSWYCREMIRADLAGDSIVEMSVYCTGDWDEARQREHAAAVALLRP</sequence>
<evidence type="ECO:0008006" key="3">
    <source>
        <dbReference type="Google" id="ProtNLM"/>
    </source>
</evidence>
<dbReference type="AlphaFoldDB" id="A0A4R6RQK1"/>
<evidence type="ECO:0000313" key="1">
    <source>
        <dbReference type="EMBL" id="TDP89061.1"/>
    </source>
</evidence>
<dbReference type="Proteomes" id="UP000295444">
    <property type="component" value="Unassembled WGS sequence"/>
</dbReference>
<comment type="caution">
    <text evidence="1">The sequence shown here is derived from an EMBL/GenBank/DDBJ whole genome shotgun (WGS) entry which is preliminary data.</text>
</comment>
<proteinExistence type="predicted"/>
<keyword evidence="2" id="KW-1185">Reference proteome</keyword>
<organism evidence="1 2">
    <name type="scientific">Labedaea rhizosphaerae</name>
    <dbReference type="NCBI Taxonomy" id="598644"/>
    <lineage>
        <taxon>Bacteria</taxon>
        <taxon>Bacillati</taxon>
        <taxon>Actinomycetota</taxon>
        <taxon>Actinomycetes</taxon>
        <taxon>Pseudonocardiales</taxon>
        <taxon>Pseudonocardiaceae</taxon>
        <taxon>Labedaea</taxon>
    </lineage>
</organism>
<reference evidence="1 2" key="1">
    <citation type="submission" date="2019-03" db="EMBL/GenBank/DDBJ databases">
        <title>Genomic Encyclopedia of Type Strains, Phase IV (KMG-IV): sequencing the most valuable type-strain genomes for metagenomic binning, comparative biology and taxonomic classification.</title>
        <authorList>
            <person name="Goeker M."/>
        </authorList>
    </citation>
    <scope>NUCLEOTIDE SEQUENCE [LARGE SCALE GENOMIC DNA]</scope>
    <source>
        <strain evidence="1 2">DSM 45361</strain>
    </source>
</reference>
<dbReference type="EMBL" id="SNXZ01000015">
    <property type="protein sequence ID" value="TDP89061.1"/>
    <property type="molecule type" value="Genomic_DNA"/>
</dbReference>
<name>A0A4R6RQK1_LABRH</name>